<name>A0A1M6Q2E1_9FLAO</name>
<gene>
    <name evidence="1" type="ORF">SAMN05444371_1472</name>
</gene>
<dbReference type="RefSeq" id="WP_072997096.1">
    <property type="nucleotide sequence ID" value="NZ_FRAM01000001.1"/>
</dbReference>
<dbReference type="InterPro" id="IPR011009">
    <property type="entry name" value="Kinase-like_dom_sf"/>
</dbReference>
<keyword evidence="2" id="KW-1185">Reference proteome</keyword>
<dbReference type="Proteomes" id="UP000184498">
    <property type="component" value="Unassembled WGS sequence"/>
</dbReference>
<dbReference type="GO" id="GO:0016301">
    <property type="term" value="F:kinase activity"/>
    <property type="evidence" value="ECO:0007669"/>
    <property type="project" value="UniProtKB-KW"/>
</dbReference>
<evidence type="ECO:0000313" key="2">
    <source>
        <dbReference type="Proteomes" id="UP000184498"/>
    </source>
</evidence>
<proteinExistence type="predicted"/>
<protein>
    <submittedName>
        <fullName evidence="1">Lipopolysaccharide kinase (Kdo/WaaP) family protein</fullName>
    </submittedName>
</protein>
<dbReference type="AlphaFoldDB" id="A0A1M6Q2E1"/>
<organism evidence="1 2">
    <name type="scientific">Epilithonimonas mollis</name>
    <dbReference type="NCBI Taxonomy" id="216903"/>
    <lineage>
        <taxon>Bacteria</taxon>
        <taxon>Pseudomonadati</taxon>
        <taxon>Bacteroidota</taxon>
        <taxon>Flavobacteriia</taxon>
        <taxon>Flavobacteriales</taxon>
        <taxon>Weeksellaceae</taxon>
        <taxon>Chryseobacterium group</taxon>
        <taxon>Epilithonimonas</taxon>
    </lineage>
</organism>
<evidence type="ECO:0000313" key="1">
    <source>
        <dbReference type="EMBL" id="SHK14291.1"/>
    </source>
</evidence>
<keyword evidence="1" id="KW-0418">Kinase</keyword>
<dbReference type="Pfam" id="PF06293">
    <property type="entry name" value="Kdo"/>
    <property type="match status" value="1"/>
</dbReference>
<dbReference type="EMBL" id="FRAM01000001">
    <property type="protein sequence ID" value="SHK14291.1"/>
    <property type="molecule type" value="Genomic_DNA"/>
</dbReference>
<reference evidence="2" key="1">
    <citation type="submission" date="2016-11" db="EMBL/GenBank/DDBJ databases">
        <authorList>
            <person name="Varghese N."/>
            <person name="Submissions S."/>
        </authorList>
    </citation>
    <scope>NUCLEOTIDE SEQUENCE [LARGE SCALE GENOMIC DNA]</scope>
    <source>
        <strain evidence="2">DSM 18016</strain>
    </source>
</reference>
<dbReference type="OrthoDB" id="9773772at2"/>
<dbReference type="STRING" id="216903.SAMN05444371_1472"/>
<dbReference type="SUPFAM" id="SSF56112">
    <property type="entry name" value="Protein kinase-like (PK-like)"/>
    <property type="match status" value="1"/>
</dbReference>
<keyword evidence="1" id="KW-0808">Transferase</keyword>
<accession>A0A1M6Q2E1</accession>
<sequence>MNLLFSEAFSQYKNEVLSIIENFRNSGTLIGSDARNIVKFVEIDGRKFNFKSFKQHNFINRHVYKFYRKSKARRSFEYANILLENRFHTPNPMAYVEFHDFWGLTSSFYISEQLENCFTLKEVFSDSHFPDREHIIRNYTSLIYDLHENGIEFIDNAPGNFLIKNEKGIYNFYLVDLNRMNFHDEIEISKRLNNFSRLTDDLDIIKIVSQEYAVLSDNTFDFCYKSIFSAMDKRQLKLRLKKNLKFYKYFLK</sequence>